<feature type="compositionally biased region" description="Acidic residues" evidence="1">
    <location>
        <begin position="531"/>
        <end position="542"/>
    </location>
</feature>
<organism evidence="3">
    <name type="scientific">bioreactor metagenome</name>
    <dbReference type="NCBI Taxonomy" id="1076179"/>
    <lineage>
        <taxon>unclassified sequences</taxon>
        <taxon>metagenomes</taxon>
        <taxon>ecological metagenomes</taxon>
    </lineage>
</organism>
<feature type="region of interest" description="Disordered" evidence="1">
    <location>
        <begin position="76"/>
        <end position="96"/>
    </location>
</feature>
<dbReference type="InterPro" id="IPR038610">
    <property type="entry name" value="FliK-like_C_sf"/>
</dbReference>
<name>A0A644SXR0_9ZZZZ</name>
<comment type="caution">
    <text evidence="3">The sequence shown here is derived from an EMBL/GenBank/DDBJ whole genome shotgun (WGS) entry which is preliminary data.</text>
</comment>
<proteinExistence type="predicted"/>
<sequence>MQKKLKFYQVFADKLYRFSIGGGDAMTGINALSTRGAITSTEDGSPFISGSQSGADSAAMMFAAIFGGWLNQVGGQGQDSGNQSQEPAGKDANSGRHALLGLDGLQGLMGILQGNEGFQEVFVQGLQGEGEQGVNSEQLKTLMTQLDALRNQALPANYSSGILEDVQLSGMTEQPQGKTSPQSELDLYKNVISNLLKEMSGEMKLKPQNQAEANPLAQQKSELAAQRYNSGLFITMDGEGQEPSVIATQAKADATPMNTVPTDMTLTDTAKTAASTFVQVNQGTLLAALLGKSKSDPDGTGSDETGLDENQVKPGAGNGPEGRPAKNTEILSLNQENSEDTMLLKQEAAKGTPSPHGVLEEKLAEGGLVSAKGTVAKGLQDNEQPIEANKGNKSALLDVAAGNLTHQAKDIAQVQGKVADKSDQPIWTQVARDIFDKAYLVRPQLRELTIQLHPAHLGTINISMSWDEGQVHLRMVAADGGTGQILQQNLSELRENLTQLGIQCGQMEMGEQKEGTQEHQSRDGSGRSQESGDDALESLNSEELERILNNDEVIPGANRINIKA</sequence>
<dbReference type="Gene3D" id="3.30.750.140">
    <property type="match status" value="1"/>
</dbReference>
<feature type="region of interest" description="Disordered" evidence="1">
    <location>
        <begin position="291"/>
        <end position="326"/>
    </location>
</feature>
<feature type="compositionally biased region" description="Basic and acidic residues" evidence="1">
    <location>
        <begin position="510"/>
        <end position="525"/>
    </location>
</feature>
<evidence type="ECO:0000256" key="1">
    <source>
        <dbReference type="SAM" id="MobiDB-lite"/>
    </source>
</evidence>
<evidence type="ECO:0000313" key="3">
    <source>
        <dbReference type="EMBL" id="MPL59395.1"/>
    </source>
</evidence>
<accession>A0A644SXR0</accession>
<dbReference type="AlphaFoldDB" id="A0A644SXR0"/>
<gene>
    <name evidence="3" type="ORF">SDC9_04947</name>
</gene>
<feature type="domain" description="Flagellar hook-length control protein-like C-terminal" evidence="2">
    <location>
        <begin position="439"/>
        <end position="517"/>
    </location>
</feature>
<evidence type="ECO:0000259" key="2">
    <source>
        <dbReference type="Pfam" id="PF02120"/>
    </source>
</evidence>
<protein>
    <recommendedName>
        <fullName evidence="2">Flagellar hook-length control protein-like C-terminal domain-containing protein</fullName>
    </recommendedName>
</protein>
<feature type="region of interest" description="Disordered" evidence="1">
    <location>
        <begin position="510"/>
        <end position="543"/>
    </location>
</feature>
<dbReference type="InterPro" id="IPR021136">
    <property type="entry name" value="Flagellar_hook_control-like_C"/>
</dbReference>
<dbReference type="Pfam" id="PF02120">
    <property type="entry name" value="Flg_hook"/>
    <property type="match status" value="1"/>
</dbReference>
<dbReference type="EMBL" id="VSSQ01000009">
    <property type="protein sequence ID" value="MPL59395.1"/>
    <property type="molecule type" value="Genomic_DNA"/>
</dbReference>
<reference evidence="3" key="1">
    <citation type="submission" date="2019-08" db="EMBL/GenBank/DDBJ databases">
        <authorList>
            <person name="Kucharzyk K."/>
            <person name="Murdoch R.W."/>
            <person name="Higgins S."/>
            <person name="Loffler F."/>
        </authorList>
    </citation>
    <scope>NUCLEOTIDE SEQUENCE</scope>
</reference>
<dbReference type="CDD" id="cd17470">
    <property type="entry name" value="T3SS_Flik_C"/>
    <property type="match status" value="1"/>
</dbReference>